<dbReference type="InterPro" id="IPR050892">
    <property type="entry name" value="ADP-ribose_metab_enzymes"/>
</dbReference>
<dbReference type="InterPro" id="IPR043472">
    <property type="entry name" value="Macro_dom-like"/>
</dbReference>
<accession>A0AAN7P5K4</accession>
<keyword evidence="2" id="KW-1185">Reference proteome</keyword>
<dbReference type="Gene3D" id="3.40.220.10">
    <property type="entry name" value="Leucine Aminopeptidase, subunit E, domain 1"/>
    <property type="match status" value="1"/>
</dbReference>
<dbReference type="EMBL" id="JARPUR010000004">
    <property type="protein sequence ID" value="KAK4877182.1"/>
    <property type="molecule type" value="Genomic_DNA"/>
</dbReference>
<dbReference type="AlphaFoldDB" id="A0AAN7P5K4"/>
<evidence type="ECO:0000313" key="1">
    <source>
        <dbReference type="EMBL" id="KAK4877182.1"/>
    </source>
</evidence>
<sequence length="164" mass="19276">MSRGVAVVFKKKFEQLDKLRRQKPAVGKVLRLRGDRRFVFYLVTKKYSRSKPLYKNLWRTLWNLKREMEIHKIKELAVPKLGCGLDQLDWRTVRNMLEVVFRGTDVQVLVCSYHPSGLSGQDNGNNTLSPRVVSHPVVEKESQCEVETFWKHRQNAIKSFNYLN</sequence>
<comment type="caution">
    <text evidence="1">The sequence shown here is derived from an EMBL/GenBank/DDBJ whole genome shotgun (WGS) entry which is preliminary data.</text>
</comment>
<gene>
    <name evidence="1" type="ORF">RN001_009688</name>
</gene>
<organism evidence="1 2">
    <name type="scientific">Aquatica leii</name>
    <dbReference type="NCBI Taxonomy" id="1421715"/>
    <lineage>
        <taxon>Eukaryota</taxon>
        <taxon>Metazoa</taxon>
        <taxon>Ecdysozoa</taxon>
        <taxon>Arthropoda</taxon>
        <taxon>Hexapoda</taxon>
        <taxon>Insecta</taxon>
        <taxon>Pterygota</taxon>
        <taxon>Neoptera</taxon>
        <taxon>Endopterygota</taxon>
        <taxon>Coleoptera</taxon>
        <taxon>Polyphaga</taxon>
        <taxon>Elateriformia</taxon>
        <taxon>Elateroidea</taxon>
        <taxon>Lampyridae</taxon>
        <taxon>Luciolinae</taxon>
        <taxon>Aquatica</taxon>
    </lineage>
</organism>
<dbReference type="PANTHER" id="PTHR12521">
    <property type="entry name" value="PROTEIN C6ORF130"/>
    <property type="match status" value="1"/>
</dbReference>
<protein>
    <recommendedName>
        <fullName evidence="3">Macro domain-containing protein</fullName>
    </recommendedName>
</protein>
<dbReference type="GO" id="GO:0140291">
    <property type="term" value="P:peptidyl-glutamate ADP-deribosylation"/>
    <property type="evidence" value="ECO:0007669"/>
    <property type="project" value="TreeGrafter"/>
</dbReference>
<name>A0AAN7P5K4_9COLE</name>
<reference evidence="2" key="1">
    <citation type="submission" date="2023-01" db="EMBL/GenBank/DDBJ databases">
        <title>Key to firefly adult light organ development and bioluminescence: homeobox transcription factors regulate luciferase expression and transportation to peroxisome.</title>
        <authorList>
            <person name="Fu X."/>
        </authorList>
    </citation>
    <scope>NUCLEOTIDE SEQUENCE [LARGE SCALE GENOMIC DNA]</scope>
</reference>
<evidence type="ECO:0000313" key="2">
    <source>
        <dbReference type="Proteomes" id="UP001353858"/>
    </source>
</evidence>
<dbReference type="SUPFAM" id="SSF52949">
    <property type="entry name" value="Macro domain-like"/>
    <property type="match status" value="1"/>
</dbReference>
<dbReference type="PANTHER" id="PTHR12521:SF0">
    <property type="entry name" value="ADP-RIBOSE GLYCOHYDROLASE OARD1"/>
    <property type="match status" value="1"/>
</dbReference>
<proteinExistence type="predicted"/>
<evidence type="ECO:0008006" key="3">
    <source>
        <dbReference type="Google" id="ProtNLM"/>
    </source>
</evidence>
<dbReference type="Proteomes" id="UP001353858">
    <property type="component" value="Unassembled WGS sequence"/>
</dbReference>